<dbReference type="SUPFAM" id="SSF56954">
    <property type="entry name" value="Outer membrane efflux proteins (OEP)"/>
    <property type="match status" value="1"/>
</dbReference>
<sequence length="504" mass="54793">MLPTTVIGWAIATTLSGCAIPSRNHDETNSGPAPVVSARRTLGGAQAPSREPSSTLARSGQPPSRSRDTVEIEQAGFRATPAKPLPPPKQLPSSPDEEPVRANLDQIINAMLLNDAKLRAGFESINQANADALTASLRPNPSLFTDGQLLPLTRPFTVDRQGGPPQQDAQITYPIDWYLFGKRAANMAVAAHGVKVSEADFEDTVRQRVAEAATGYYDLLEAHALLALARQDVANLEKVEAALDRAVEAGGKTRVELNRLRLDLAQSRRLVRDAETSVVSAKAKLRALLGRTDADPAFDVAGSLDAPLNALLPPPEDGFEVALKNRPDLNALRWKAVQARASVTAEERKAYPEVSPMVGYTRQYQRKAIGFPDADSWTAAATITLPVFDRNQGNRAKAISVVSQNAFQYQASVVAVRAEVETAAREYRAARATAEDIAADQLKLAREVLDAITTAYQAGGRPLVDLLDAERNFRDTYRAYVTSRAAYWRAVYRYRSAIGQQTTR</sequence>
<proteinExistence type="inferred from homology"/>
<reference evidence="4" key="1">
    <citation type="journal article" date="2023" name="Mar. Drugs">
        <title>Gemmata algarum, a Novel Planctomycete Isolated from an Algal Mat, Displays Antimicrobial Activity.</title>
        <authorList>
            <person name="Kumar G."/>
            <person name="Kallscheuer N."/>
            <person name="Kashif M."/>
            <person name="Ahamad S."/>
            <person name="Jagadeeshwari U."/>
            <person name="Pannikurungottu S."/>
            <person name="Haufschild T."/>
            <person name="Kabuu M."/>
            <person name="Sasikala C."/>
            <person name="Jogler C."/>
            <person name="Ramana C."/>
        </authorList>
    </citation>
    <scope>NUCLEOTIDE SEQUENCE [LARGE SCALE GENOMIC DNA]</scope>
    <source>
        <strain evidence="4">JC673</strain>
    </source>
</reference>
<dbReference type="Pfam" id="PF02321">
    <property type="entry name" value="OEP"/>
    <property type="match status" value="2"/>
</dbReference>
<evidence type="ECO:0000313" key="4">
    <source>
        <dbReference type="Proteomes" id="UP001272242"/>
    </source>
</evidence>
<dbReference type="Proteomes" id="UP001272242">
    <property type="component" value="Unassembled WGS sequence"/>
</dbReference>
<dbReference type="InterPro" id="IPR010131">
    <property type="entry name" value="MdtP/NodT-like"/>
</dbReference>
<dbReference type="PANTHER" id="PTHR30203">
    <property type="entry name" value="OUTER MEMBRANE CATION EFFLUX PROTEIN"/>
    <property type="match status" value="1"/>
</dbReference>
<dbReference type="InterPro" id="IPR003423">
    <property type="entry name" value="OMP_efflux"/>
</dbReference>
<evidence type="ECO:0000256" key="2">
    <source>
        <dbReference type="SAM" id="MobiDB-lite"/>
    </source>
</evidence>
<feature type="compositionally biased region" description="Polar residues" evidence="2">
    <location>
        <begin position="51"/>
        <end position="64"/>
    </location>
</feature>
<accession>A0ABU5F2P2</accession>
<evidence type="ECO:0000256" key="1">
    <source>
        <dbReference type="ARBA" id="ARBA00007613"/>
    </source>
</evidence>
<comment type="similarity">
    <text evidence="1">Belongs to the outer membrane factor (OMF) (TC 1.B.17) family.</text>
</comment>
<keyword evidence="4" id="KW-1185">Reference proteome</keyword>
<dbReference type="PANTHER" id="PTHR30203:SF24">
    <property type="entry name" value="BLR4935 PROTEIN"/>
    <property type="match status" value="1"/>
</dbReference>
<protein>
    <submittedName>
        <fullName evidence="3">TolC family protein</fullName>
    </submittedName>
</protein>
<dbReference type="Gene3D" id="1.20.1600.10">
    <property type="entry name" value="Outer membrane efflux proteins (OEP)"/>
    <property type="match status" value="1"/>
</dbReference>
<dbReference type="EMBL" id="JAXBLV010000189">
    <property type="protein sequence ID" value="MDY3561087.1"/>
    <property type="molecule type" value="Genomic_DNA"/>
</dbReference>
<comment type="caution">
    <text evidence="3">The sequence shown here is derived from an EMBL/GenBank/DDBJ whole genome shotgun (WGS) entry which is preliminary data.</text>
</comment>
<gene>
    <name evidence="3" type="ORF">R5W23_002346</name>
</gene>
<name>A0ABU5F2P2_9BACT</name>
<feature type="region of interest" description="Disordered" evidence="2">
    <location>
        <begin position="42"/>
        <end position="99"/>
    </location>
</feature>
<dbReference type="RefSeq" id="WP_320687555.1">
    <property type="nucleotide sequence ID" value="NZ_JAXBLV010000189.1"/>
</dbReference>
<evidence type="ECO:0000313" key="3">
    <source>
        <dbReference type="EMBL" id="MDY3561087.1"/>
    </source>
</evidence>
<organism evidence="3 4">
    <name type="scientific">Gemmata algarum</name>
    <dbReference type="NCBI Taxonomy" id="2975278"/>
    <lineage>
        <taxon>Bacteria</taxon>
        <taxon>Pseudomonadati</taxon>
        <taxon>Planctomycetota</taxon>
        <taxon>Planctomycetia</taxon>
        <taxon>Gemmatales</taxon>
        <taxon>Gemmataceae</taxon>
        <taxon>Gemmata</taxon>
    </lineage>
</organism>